<proteinExistence type="predicted"/>
<name>A0ABX8A9P9_9BRAD</name>
<dbReference type="Pfam" id="PF13302">
    <property type="entry name" value="Acetyltransf_3"/>
    <property type="match status" value="1"/>
</dbReference>
<dbReference type="PANTHER" id="PTHR43792">
    <property type="entry name" value="GNAT FAMILY, PUTATIVE (AFU_ORTHOLOGUE AFUA_3G00765)-RELATED-RELATED"/>
    <property type="match status" value="1"/>
</dbReference>
<organism evidence="2 3">
    <name type="scientific">Tardiphaga alba</name>
    <dbReference type="NCBI Taxonomy" id="340268"/>
    <lineage>
        <taxon>Bacteria</taxon>
        <taxon>Pseudomonadati</taxon>
        <taxon>Pseudomonadota</taxon>
        <taxon>Alphaproteobacteria</taxon>
        <taxon>Hyphomicrobiales</taxon>
        <taxon>Nitrobacteraceae</taxon>
        <taxon>Tardiphaga</taxon>
    </lineage>
</organism>
<sequence>MNLLGPRLTLKPFAEDMISQRYLDWLSDPDVNFYSRRLGQRKQSREDAIEWLARIADGTTVLAIFAPEFGHIGNIKFGPIDSVNQSSDIAIMIGERKSWNRGYGAEAISLVTRHLFDTGSVSRVEAGSANPAFIKLVHGLGWKIDRIEPKRVLIGDQLLDWTYLSLEKIDAPSAEKTDCIPYD</sequence>
<dbReference type="Proteomes" id="UP000682843">
    <property type="component" value="Chromosome"/>
</dbReference>
<dbReference type="SUPFAM" id="SSF55729">
    <property type="entry name" value="Acyl-CoA N-acyltransferases (Nat)"/>
    <property type="match status" value="1"/>
</dbReference>
<keyword evidence="3" id="KW-1185">Reference proteome</keyword>
<dbReference type="EMBL" id="CP036498">
    <property type="protein sequence ID" value="QUS39115.1"/>
    <property type="molecule type" value="Genomic_DNA"/>
</dbReference>
<gene>
    <name evidence="2" type="ORF">RPMA_09905</name>
</gene>
<reference evidence="2 3" key="1">
    <citation type="submission" date="2019-02" db="EMBL/GenBank/DDBJ databases">
        <title>Emended description of the genus Rhodopseudomonas and description of Rhodopseudomonas albus sp. nov., a non-phototrophic, heavy-metal-tolerant bacterium isolated from garden soil.</title>
        <authorList>
            <person name="Bao Z."/>
            <person name="Cao W.W."/>
            <person name="Sato Y."/>
            <person name="Nishizawa T."/>
            <person name="Zhao J."/>
            <person name="Guo Y."/>
            <person name="Ohta H."/>
        </authorList>
    </citation>
    <scope>NUCLEOTIDE SEQUENCE [LARGE SCALE GENOMIC DNA]</scope>
    <source>
        <strain evidence="2 3">SK50-23</strain>
    </source>
</reference>
<dbReference type="Gene3D" id="3.40.630.30">
    <property type="match status" value="1"/>
</dbReference>
<dbReference type="InterPro" id="IPR016181">
    <property type="entry name" value="Acyl_CoA_acyltransferase"/>
</dbReference>
<evidence type="ECO:0000313" key="2">
    <source>
        <dbReference type="EMBL" id="QUS39115.1"/>
    </source>
</evidence>
<protein>
    <submittedName>
        <fullName evidence="2">N-acetyltransferase</fullName>
    </submittedName>
</protein>
<feature type="domain" description="N-acetyltransferase" evidence="1">
    <location>
        <begin position="7"/>
        <end position="127"/>
    </location>
</feature>
<evidence type="ECO:0000313" key="3">
    <source>
        <dbReference type="Proteomes" id="UP000682843"/>
    </source>
</evidence>
<dbReference type="InterPro" id="IPR051531">
    <property type="entry name" value="N-acetyltransferase"/>
</dbReference>
<accession>A0ABX8A9P9</accession>
<dbReference type="InterPro" id="IPR000182">
    <property type="entry name" value="GNAT_dom"/>
</dbReference>
<evidence type="ECO:0000259" key="1">
    <source>
        <dbReference type="Pfam" id="PF13302"/>
    </source>
</evidence>